<proteinExistence type="predicted"/>
<dbReference type="KEGG" id="gbi:PG2T_04830"/>
<dbReference type="EMBL" id="CP014671">
    <property type="protein sequence ID" value="ANX03585.1"/>
    <property type="molecule type" value="Genomic_DNA"/>
</dbReference>
<keyword evidence="2" id="KW-1185">Reference proteome</keyword>
<dbReference type="AlphaFoldDB" id="A0A1B1YS79"/>
<gene>
    <name evidence="1" type="ORF">PG2T_04830</name>
</gene>
<organism evidence="1 2">
    <name type="scientific">Immundisolibacter cernigliae</name>
    <dbReference type="NCBI Taxonomy" id="1810504"/>
    <lineage>
        <taxon>Bacteria</taxon>
        <taxon>Pseudomonadati</taxon>
        <taxon>Pseudomonadota</taxon>
        <taxon>Gammaproteobacteria</taxon>
        <taxon>Immundisolibacterales</taxon>
        <taxon>Immundisolibacteraceae</taxon>
        <taxon>Immundisolibacter</taxon>
    </lineage>
</organism>
<evidence type="ECO:0000313" key="1">
    <source>
        <dbReference type="EMBL" id="ANX03585.1"/>
    </source>
</evidence>
<name>A0A1B1YS79_9GAMM</name>
<sequence>MIEKIGIFCRQDCLHQTLGQGTAVERNTSLVAELGNVLPVQGINPQRLRESGLGQLIDRRQVPFEQEVSADGDQRKQ</sequence>
<dbReference type="Proteomes" id="UP000092952">
    <property type="component" value="Chromosome"/>
</dbReference>
<evidence type="ECO:0000313" key="2">
    <source>
        <dbReference type="Proteomes" id="UP000092952"/>
    </source>
</evidence>
<dbReference type="InParanoid" id="A0A1B1YS79"/>
<reference evidence="2" key="1">
    <citation type="submission" date="2016-03" db="EMBL/GenBank/DDBJ databases">
        <title>Complete genome sequence of Solimmundus cernigliae, representing a novel lineage of polycyclic aromatic hydrocarbon degraders within the Gammaproteobacteria.</title>
        <authorList>
            <person name="Singleton D.R."/>
            <person name="Dickey A.N."/>
            <person name="Scholl E.H."/>
            <person name="Wright F.A."/>
            <person name="Aitken M.D."/>
        </authorList>
    </citation>
    <scope>NUCLEOTIDE SEQUENCE [LARGE SCALE GENOMIC DNA]</scope>
    <source>
        <strain evidence="2">TR3.2</strain>
    </source>
</reference>
<protein>
    <submittedName>
        <fullName evidence="1">Uncharacterized protein</fullName>
    </submittedName>
</protein>
<accession>A0A1B1YS79</accession>